<protein>
    <submittedName>
        <fullName evidence="1">Uncharacterized protein</fullName>
    </submittedName>
</protein>
<dbReference type="AlphaFoldDB" id="C3KRH2"/>
<dbReference type="EMBL" id="CP000874">
    <property type="protein sequence ID" value="ACP22680.1"/>
    <property type="molecule type" value="Genomic_DNA"/>
</dbReference>
<organism evidence="1 2">
    <name type="scientific">Sinorhizobium fredii (strain NBRC 101917 / NGR234)</name>
    <dbReference type="NCBI Taxonomy" id="394"/>
    <lineage>
        <taxon>Bacteria</taxon>
        <taxon>Pseudomonadati</taxon>
        <taxon>Pseudomonadota</taxon>
        <taxon>Alphaproteobacteria</taxon>
        <taxon>Hyphomicrobiales</taxon>
        <taxon>Rhizobiaceae</taxon>
        <taxon>Sinorhizobium/Ensifer group</taxon>
        <taxon>Sinorhizobium</taxon>
    </lineage>
</organism>
<proteinExistence type="predicted"/>
<gene>
    <name evidence="1" type="ordered locus">NGR_b12270</name>
</gene>
<sequence length="62" mass="6560">MPLDTECLSGDFGCGPELKVLSSGPKVASSDSRLGSPVPGLKIGGRPTFHLGYSVRLFRRVL</sequence>
<dbReference type="HOGENOM" id="CLU_2901160_0_0_5"/>
<dbReference type="KEGG" id="rhi:NGR_b12270"/>
<keyword evidence="1" id="KW-0614">Plasmid</keyword>
<keyword evidence="2" id="KW-1185">Reference proteome</keyword>
<evidence type="ECO:0000313" key="2">
    <source>
        <dbReference type="Proteomes" id="UP000001054"/>
    </source>
</evidence>
<name>C3KRH2_SINFN</name>
<reference evidence="2" key="1">
    <citation type="journal article" date="2004" name="J. Bacteriol.">
        <title>An evolutionary hot spot: the pNGR234b replicon of Rhizobium sp. strain NGR234.</title>
        <authorList>
            <person name="Streit W.R."/>
            <person name="Schmitz R.A."/>
            <person name="Perret X."/>
            <person name="Staehelin C."/>
            <person name="Deakin W.J."/>
            <person name="Raasch C."/>
            <person name="Liesegang H."/>
            <person name="Broughton W.J."/>
        </authorList>
    </citation>
    <scope>NUCLEOTIDE SEQUENCE [LARGE SCALE GENOMIC DNA]</scope>
    <source>
        <strain evidence="2">NBRC 101917 / NGR234</strain>
    </source>
</reference>
<reference evidence="1 2" key="2">
    <citation type="journal article" date="2009" name="Appl. Environ. Microbiol.">
        <title>Rhizobium sp. strain NGR234 possesses a remarkable number of secretion systems.</title>
        <authorList>
            <person name="Schmeisser C."/>
            <person name="Liesegang H."/>
            <person name="Krysciak D."/>
            <person name="Bakkou N."/>
            <person name="Le Quere A."/>
            <person name="Wollherr A."/>
            <person name="Heinemeyer I."/>
            <person name="Morgenstern B."/>
            <person name="Pommerening-Roeser A."/>
            <person name="Flores M."/>
            <person name="Palacios R."/>
            <person name="Brenner S."/>
            <person name="Gottschalk G."/>
            <person name="Schmitz R.A."/>
            <person name="Broughton W.J."/>
            <person name="Perret X."/>
            <person name="Strittmatter A.W."/>
            <person name="Streit W.R."/>
        </authorList>
    </citation>
    <scope>NUCLEOTIDE SEQUENCE [LARGE SCALE GENOMIC DNA]</scope>
    <source>
        <strain evidence="2">NBRC 101917 / NGR234</strain>
    </source>
</reference>
<geneLocation type="plasmid" evidence="2">
    <name>sym pNGR234b</name>
</geneLocation>
<accession>C3KRH2</accession>
<dbReference type="Proteomes" id="UP000001054">
    <property type="component" value="Plasmid pNGR234b"/>
</dbReference>
<evidence type="ECO:0000313" key="1">
    <source>
        <dbReference type="EMBL" id="ACP22680.1"/>
    </source>
</evidence>